<sequence length="281" mass="30698">MKSRNNPYRQERQRERSSGGYRTTEQVQAEQATADNDGEIIAGKHPVLEALRSGREINKVWIAEGSQKHLTAPIVAEAKQHGIIVQFADKRKLDSMAGEVAHQGVIAQAAAYRYYEVEEILAAAKAKGETPFLLLLDEIEDPHNLGSILRTAECTGVHGVIIPKRRSVGLTATVSKISAGAAEYVPVARVTNLAQTIETLKEQGVWIAGADVAAEQDVYRTKFDMPLGLVIGNESKGMGRLIREKCDFLIKLPMAGQLNSLNASVAAGVLMYEVLRQRRGI</sequence>
<feature type="region of interest" description="Disordered" evidence="4">
    <location>
        <begin position="1"/>
        <end position="38"/>
    </location>
</feature>
<dbReference type="GO" id="GO:0005829">
    <property type="term" value="C:cytosol"/>
    <property type="evidence" value="ECO:0007669"/>
    <property type="project" value="TreeGrafter"/>
</dbReference>
<dbReference type="Proteomes" id="UP000005387">
    <property type="component" value="Unassembled WGS sequence"/>
</dbReference>
<dbReference type="EMBL" id="AEDD01000004">
    <property type="protein sequence ID" value="EFM11512.1"/>
    <property type="molecule type" value="Genomic_DNA"/>
</dbReference>
<dbReference type="PANTHER" id="PTHR46429">
    <property type="entry name" value="23S RRNA (GUANOSINE-2'-O-)-METHYLTRANSFERASE RLMB"/>
    <property type="match status" value="1"/>
</dbReference>
<dbReference type="SMART" id="SM00967">
    <property type="entry name" value="SpoU_sub_bind"/>
    <property type="match status" value="1"/>
</dbReference>
<keyword evidence="3 6" id="KW-0808">Transferase</keyword>
<dbReference type="SUPFAM" id="SSF75217">
    <property type="entry name" value="alpha/beta knot"/>
    <property type="match status" value="1"/>
</dbReference>
<dbReference type="InterPro" id="IPR029026">
    <property type="entry name" value="tRNA_m1G_MTases_N"/>
</dbReference>
<dbReference type="InterPro" id="IPR004441">
    <property type="entry name" value="rRNA_MeTrfase_TrmH"/>
</dbReference>
<dbReference type="RefSeq" id="WP_006037968.1">
    <property type="nucleotide sequence ID" value="NZ_AEDD01000004.1"/>
</dbReference>
<evidence type="ECO:0000259" key="5">
    <source>
        <dbReference type="SMART" id="SM00967"/>
    </source>
</evidence>
<evidence type="ECO:0000256" key="4">
    <source>
        <dbReference type="SAM" id="MobiDB-lite"/>
    </source>
</evidence>
<reference evidence="6 7" key="1">
    <citation type="submission" date="2010-07" db="EMBL/GenBank/DDBJ databases">
        <title>The draft genome of Paenibacillus curdlanolyticus YK9.</title>
        <authorList>
            <consortium name="US DOE Joint Genome Institute (JGI-PGF)"/>
            <person name="Lucas S."/>
            <person name="Copeland A."/>
            <person name="Lapidus A."/>
            <person name="Cheng J.-F."/>
            <person name="Bruce D."/>
            <person name="Goodwin L."/>
            <person name="Pitluck S."/>
            <person name="Land M.L."/>
            <person name="Hauser L."/>
            <person name="Chang Y.-J."/>
            <person name="Jeffries C."/>
            <person name="Anderson I.J."/>
            <person name="Johnson E."/>
            <person name="Loganathan U."/>
            <person name="Mulhopadhyay B."/>
            <person name="Kyrpides N."/>
            <person name="Woyke T.J."/>
        </authorList>
    </citation>
    <scope>NUCLEOTIDE SEQUENCE [LARGE SCALE GENOMIC DNA]</scope>
    <source>
        <strain evidence="6 7">YK9</strain>
    </source>
</reference>
<evidence type="ECO:0000313" key="6">
    <source>
        <dbReference type="EMBL" id="EFM11512.1"/>
    </source>
</evidence>
<dbReference type="PANTHER" id="PTHR46429:SF1">
    <property type="entry name" value="23S RRNA (GUANOSINE-2'-O-)-METHYLTRANSFERASE RLMB"/>
    <property type="match status" value="1"/>
</dbReference>
<dbReference type="InterPro" id="IPR029064">
    <property type="entry name" value="Ribosomal_eL30-like_sf"/>
</dbReference>
<keyword evidence="7" id="KW-1185">Reference proteome</keyword>
<dbReference type="InterPro" id="IPR029028">
    <property type="entry name" value="Alpha/beta_knot_MTases"/>
</dbReference>
<dbReference type="NCBIfam" id="TIGR00186">
    <property type="entry name" value="rRNA_methyl_3"/>
    <property type="match status" value="1"/>
</dbReference>
<dbReference type="GO" id="GO:0006396">
    <property type="term" value="P:RNA processing"/>
    <property type="evidence" value="ECO:0007669"/>
    <property type="project" value="InterPro"/>
</dbReference>
<dbReference type="GO" id="GO:0032259">
    <property type="term" value="P:methylation"/>
    <property type="evidence" value="ECO:0007669"/>
    <property type="project" value="UniProtKB-KW"/>
</dbReference>
<dbReference type="GO" id="GO:0008173">
    <property type="term" value="F:RNA methyltransferase activity"/>
    <property type="evidence" value="ECO:0007669"/>
    <property type="project" value="InterPro"/>
</dbReference>
<proteinExistence type="inferred from homology"/>
<protein>
    <submittedName>
        <fullName evidence="6">RNA methyltransferase, TrmH family, group 3</fullName>
    </submittedName>
</protein>
<dbReference type="eggNOG" id="COG0566">
    <property type="taxonomic scope" value="Bacteria"/>
</dbReference>
<gene>
    <name evidence="6" type="ORF">PaecuDRAFT_1960</name>
</gene>
<dbReference type="GO" id="GO:0003723">
    <property type="term" value="F:RNA binding"/>
    <property type="evidence" value="ECO:0007669"/>
    <property type="project" value="InterPro"/>
</dbReference>
<name>E0I8K7_9BACL</name>
<evidence type="ECO:0000313" key="7">
    <source>
        <dbReference type="Proteomes" id="UP000005387"/>
    </source>
</evidence>
<evidence type="ECO:0000256" key="2">
    <source>
        <dbReference type="ARBA" id="ARBA00022603"/>
    </source>
</evidence>
<dbReference type="SUPFAM" id="SSF55315">
    <property type="entry name" value="L30e-like"/>
    <property type="match status" value="1"/>
</dbReference>
<dbReference type="Pfam" id="PF08032">
    <property type="entry name" value="SpoU_sub_bind"/>
    <property type="match status" value="1"/>
</dbReference>
<dbReference type="InterPro" id="IPR001537">
    <property type="entry name" value="SpoU_MeTrfase"/>
</dbReference>
<dbReference type="InterPro" id="IPR013123">
    <property type="entry name" value="SpoU_subst-bd"/>
</dbReference>
<dbReference type="Gene3D" id="3.30.1330.30">
    <property type="match status" value="1"/>
</dbReference>
<feature type="domain" description="RNA 2-O ribose methyltransferase substrate binding" evidence="5">
    <location>
        <begin position="40"/>
        <end position="115"/>
    </location>
</feature>
<comment type="similarity">
    <text evidence="1">Belongs to the class IV-like SAM-binding methyltransferase superfamily. RNA methyltransferase TrmH family.</text>
</comment>
<dbReference type="FunFam" id="3.40.1280.10:FF:000008">
    <property type="entry name" value="Group 3 RNA methyltransferase TrmH"/>
    <property type="match status" value="1"/>
</dbReference>
<dbReference type="STRING" id="717606.PaecuDRAFT_1960"/>
<dbReference type="AlphaFoldDB" id="E0I8K7"/>
<dbReference type="OrthoDB" id="9794400at2"/>
<dbReference type="CDD" id="cd18103">
    <property type="entry name" value="SpoU-like_RlmB"/>
    <property type="match status" value="1"/>
</dbReference>
<accession>E0I8K7</accession>
<evidence type="ECO:0000256" key="3">
    <source>
        <dbReference type="ARBA" id="ARBA00022679"/>
    </source>
</evidence>
<keyword evidence="2 6" id="KW-0489">Methyltransferase</keyword>
<dbReference type="Pfam" id="PF00588">
    <property type="entry name" value="SpoU_methylase"/>
    <property type="match status" value="1"/>
</dbReference>
<dbReference type="Gene3D" id="3.40.1280.10">
    <property type="match status" value="1"/>
</dbReference>
<feature type="compositionally biased region" description="Polar residues" evidence="4">
    <location>
        <begin position="20"/>
        <end position="34"/>
    </location>
</feature>
<evidence type="ECO:0000256" key="1">
    <source>
        <dbReference type="ARBA" id="ARBA00007228"/>
    </source>
</evidence>
<organism evidence="6 7">
    <name type="scientific">Paenibacillus curdlanolyticus YK9</name>
    <dbReference type="NCBI Taxonomy" id="717606"/>
    <lineage>
        <taxon>Bacteria</taxon>
        <taxon>Bacillati</taxon>
        <taxon>Bacillota</taxon>
        <taxon>Bacilli</taxon>
        <taxon>Bacillales</taxon>
        <taxon>Paenibacillaceae</taxon>
        <taxon>Paenibacillus</taxon>
    </lineage>
</organism>